<dbReference type="OrthoDB" id="27926at10239"/>
<sequence length="92" mass="10911">MPTRIPLREKHNYSPTPYGFFNSEEFGMCFWLDSDGDFRYAPQFKNGQPDLNGVGYVGEWDDFSDVDMFELFKIHEGLIDFKHKVQEEYPDM</sequence>
<dbReference type="RefSeq" id="YP_009188152.1">
    <property type="nucleotide sequence ID" value="NC_028663.1"/>
</dbReference>
<evidence type="ECO:0000313" key="1">
    <source>
        <dbReference type="EMBL" id="AJK27504.1"/>
    </source>
</evidence>
<reference evidence="1 2" key="1">
    <citation type="submission" date="2014-11" db="EMBL/GenBank/DDBJ databases">
        <authorList>
            <person name="Fedida A."/>
            <person name="Lindell D."/>
        </authorList>
    </citation>
    <scope>NUCLEOTIDE SEQUENCE [LARGE SCALE GENOMIC DNA]</scope>
</reference>
<proteinExistence type="predicted"/>
<name>A0A0C5AE61_9CAUD</name>
<keyword evidence="2" id="KW-1185">Reference proteome</keyword>
<gene>
    <name evidence="1" type="ORF">PTIM40_77</name>
</gene>
<evidence type="ECO:0000313" key="2">
    <source>
        <dbReference type="Proteomes" id="UP000032135"/>
    </source>
</evidence>
<accession>A0A0C5AE61</accession>
<protein>
    <submittedName>
        <fullName evidence="1">Uncharacterized protein</fullName>
    </submittedName>
</protein>
<dbReference type="KEGG" id="vg:26516622"/>
<dbReference type="Proteomes" id="UP000032135">
    <property type="component" value="Segment"/>
</dbReference>
<dbReference type="GeneID" id="26516622"/>
<organism evidence="1 2">
    <name type="scientific">Cyanophage P-TIM40</name>
    <dbReference type="NCBI Taxonomy" id="1589733"/>
    <lineage>
        <taxon>Viruses</taxon>
        <taxon>Duplodnaviria</taxon>
        <taxon>Heunggongvirae</taxon>
        <taxon>Uroviricota</taxon>
        <taxon>Caudoviricetes</taxon>
        <taxon>Pantevenvirales</taxon>
        <taxon>Kyanoviridae</taxon>
        <taxon>Libanvirus</taxon>
        <taxon>Libanvirus ptim40</taxon>
    </lineage>
</organism>
<dbReference type="EMBL" id="KP211958">
    <property type="protein sequence ID" value="AJK27504.1"/>
    <property type="molecule type" value="Genomic_DNA"/>
</dbReference>